<evidence type="ECO:0000313" key="6">
    <source>
        <dbReference type="EMBL" id="BDC91051.1"/>
    </source>
</evidence>
<dbReference type="RefSeq" id="WP_265591183.1">
    <property type="nucleotide sequence ID" value="NZ_AP025285.1"/>
</dbReference>
<keyword evidence="7" id="KW-1185">Reference proteome</keyword>
<organism evidence="6 7">
    <name type="scientific">Leptogranulimonas caecicola</name>
    <dbReference type="NCBI Taxonomy" id="2894156"/>
    <lineage>
        <taxon>Bacteria</taxon>
        <taxon>Bacillati</taxon>
        <taxon>Actinomycetota</taxon>
        <taxon>Coriobacteriia</taxon>
        <taxon>Coriobacteriales</taxon>
        <taxon>Kribbibacteriaceae</taxon>
        <taxon>Leptogranulimonas</taxon>
    </lineage>
</organism>
<keyword evidence="3" id="KW-0808">Transferase</keyword>
<keyword evidence="2" id="KW-0489">Methyltransferase</keyword>
<dbReference type="KEGG" id="lcal:ATTO_09230"/>
<dbReference type="AlphaFoldDB" id="A0AAU9CN96"/>
<dbReference type="Proteomes" id="UP001431186">
    <property type="component" value="Chromosome"/>
</dbReference>
<dbReference type="EMBL" id="AP025285">
    <property type="protein sequence ID" value="BDC91051.1"/>
    <property type="molecule type" value="Genomic_DNA"/>
</dbReference>
<dbReference type="Gene3D" id="3.40.50.150">
    <property type="entry name" value="Vaccinia Virus protein VP39"/>
    <property type="match status" value="1"/>
</dbReference>
<feature type="domain" description="DNA methylase N-4/N-6" evidence="5">
    <location>
        <begin position="77"/>
        <end position="398"/>
    </location>
</feature>
<evidence type="ECO:0000256" key="4">
    <source>
        <dbReference type="ARBA" id="ARBA00022691"/>
    </source>
</evidence>
<dbReference type="GO" id="GO:0032259">
    <property type="term" value="P:methylation"/>
    <property type="evidence" value="ECO:0007669"/>
    <property type="project" value="UniProtKB-KW"/>
</dbReference>
<evidence type="ECO:0000256" key="2">
    <source>
        <dbReference type="ARBA" id="ARBA00022603"/>
    </source>
</evidence>
<reference evidence="6" key="1">
    <citation type="submission" date="2021-11" db="EMBL/GenBank/DDBJ databases">
        <title>Complete genome sequence of Atopobiaceae bacterium TOC12.</title>
        <authorList>
            <person name="Morinaga K."/>
            <person name="Kusada H."/>
            <person name="Tamaki H."/>
        </authorList>
    </citation>
    <scope>NUCLEOTIDE SEQUENCE</scope>
    <source>
        <strain evidence="6">TOC12</strain>
    </source>
</reference>
<dbReference type="PROSITE" id="PS00092">
    <property type="entry name" value="N6_MTASE"/>
    <property type="match status" value="1"/>
</dbReference>
<dbReference type="PRINTS" id="PR00506">
    <property type="entry name" value="D21N6MTFRASE"/>
</dbReference>
<evidence type="ECO:0000256" key="3">
    <source>
        <dbReference type="ARBA" id="ARBA00022679"/>
    </source>
</evidence>
<proteinExistence type="inferred from homology"/>
<evidence type="ECO:0000259" key="5">
    <source>
        <dbReference type="Pfam" id="PF01555"/>
    </source>
</evidence>
<keyword evidence="4" id="KW-0949">S-adenosyl-L-methionine</keyword>
<accession>A0AAU9CN96</accession>
<dbReference type="REBASE" id="561893">
    <property type="entry name" value="M.AbaTOC12ORF9230P"/>
</dbReference>
<dbReference type="PIRSF" id="PIRSF015855">
    <property type="entry name" value="TypeIII_Mtase_mKpnI"/>
    <property type="match status" value="1"/>
</dbReference>
<dbReference type="InterPro" id="IPR002052">
    <property type="entry name" value="DNA_methylase_N6_adenine_CS"/>
</dbReference>
<evidence type="ECO:0000256" key="1">
    <source>
        <dbReference type="ARBA" id="ARBA00006594"/>
    </source>
</evidence>
<comment type="similarity">
    <text evidence="1">Belongs to the N(4)/N(6)-methyltransferase family.</text>
</comment>
<protein>
    <submittedName>
        <fullName evidence="6">Site-specific DNA-methyltransferase</fullName>
    </submittedName>
</protein>
<dbReference type="SUPFAM" id="SSF53335">
    <property type="entry name" value="S-adenosyl-L-methionine-dependent methyltransferases"/>
    <property type="match status" value="1"/>
</dbReference>
<evidence type="ECO:0000313" key="7">
    <source>
        <dbReference type="Proteomes" id="UP001431186"/>
    </source>
</evidence>
<dbReference type="GO" id="GO:0003677">
    <property type="term" value="F:DNA binding"/>
    <property type="evidence" value="ECO:0007669"/>
    <property type="project" value="InterPro"/>
</dbReference>
<name>A0AAU9CN96_9ACTN</name>
<dbReference type="Pfam" id="PF01555">
    <property type="entry name" value="N6_N4_Mtase"/>
    <property type="match status" value="1"/>
</dbReference>
<dbReference type="GO" id="GO:0008170">
    <property type="term" value="F:N-methyltransferase activity"/>
    <property type="evidence" value="ECO:0007669"/>
    <property type="project" value="InterPro"/>
</dbReference>
<dbReference type="InterPro" id="IPR029063">
    <property type="entry name" value="SAM-dependent_MTases_sf"/>
</dbReference>
<dbReference type="InterPro" id="IPR002941">
    <property type="entry name" value="DNA_methylase_N4/N6"/>
</dbReference>
<dbReference type="InterPro" id="IPR002295">
    <property type="entry name" value="N4/N6-MTase_EcoPI_Mod-like"/>
</dbReference>
<gene>
    <name evidence="6" type="ORF">ATTO_09230</name>
</gene>
<sequence length="610" mass="68172">MGDEVDEGQERYAFTWPGKADAIRQSQTVSTATLRPCVEKSRGRDGEDGSFDSDNLYIEGDNLEVLKLLQRGYHGKVKMIYIDPPYNTGHDFVYKDSFGDTIANYKEQAGLTGQSNADTSGRYHSDWLSMMYPRLHLARELLTDDGVIFISIDDNEVDNLKKIADEVFGEANFAARFMWTKTMTPPALAYKCRKTVEYVLCYERKANESKFFGAWLDNGDAPLLNTGNPIKTLEFPAGSIRFNFINRGVLPAGGYEGVSILENIKIENGVNANKAVLKGQFKWQQSTLDDEIAAGTYFLAKTKKMSLRFQRIANDDKYKTPTNYMPIKLDSSVDVGTNESASTDMDDLGMGGLFDFTKPKSLVIALIKMRCFLDKNDIICDFFSGSSTTAASVLQLNAEDGGHRKCISVQLPEIIEVSNSDDSKKKAMTAKRIAFLDGLHLNHDLAQIGEERIRRAGNKIKTEIEKENAQPKLGEEPKRMPDIGFRVFELDSSGIERPEPGTLMRDVVKPDRSELDIVFEMMLKWGLELTLPVERVEVVGYPVWSVAADELICCMDPGLTTDALQAVADLEPRRVLILDSILDDSLKLNAVQIFKNAAERTGSEIELRTV</sequence>